<gene>
    <name evidence="5" type="ORF">H9900_01365</name>
</gene>
<dbReference type="EMBL" id="DXIJ01000028">
    <property type="protein sequence ID" value="HIV85440.1"/>
    <property type="molecule type" value="Genomic_DNA"/>
</dbReference>
<keyword evidence="2" id="KW-0238">DNA-binding</keyword>
<dbReference type="PRINTS" id="PR00598">
    <property type="entry name" value="HTHMARR"/>
</dbReference>
<sequence>MNNEFALVSDRLEAAFNAITQLVSVMNEEFSDLPVSSKEFFILKTIYSRERRGEHITATELSRIFCVSKPAITQFAASLKKNGYIVKKKSSDDRRITHIALTKKAYDLINDIDKYLYKRFDFTKEFGTEKFNQLLNLIDEFVEAIKSKHNK</sequence>
<dbReference type="GO" id="GO:0003677">
    <property type="term" value="F:DNA binding"/>
    <property type="evidence" value="ECO:0007669"/>
    <property type="project" value="UniProtKB-KW"/>
</dbReference>
<dbReference type="InterPro" id="IPR036390">
    <property type="entry name" value="WH_DNA-bd_sf"/>
</dbReference>
<keyword evidence="3" id="KW-0804">Transcription</keyword>
<dbReference type="SMART" id="SM00347">
    <property type="entry name" value="HTH_MARR"/>
    <property type="match status" value="1"/>
</dbReference>
<comment type="caution">
    <text evidence="5">The sequence shown here is derived from an EMBL/GenBank/DDBJ whole genome shotgun (WGS) entry which is preliminary data.</text>
</comment>
<dbReference type="Proteomes" id="UP000824162">
    <property type="component" value="Unassembled WGS sequence"/>
</dbReference>
<evidence type="ECO:0000259" key="4">
    <source>
        <dbReference type="PROSITE" id="PS50995"/>
    </source>
</evidence>
<evidence type="ECO:0000256" key="3">
    <source>
        <dbReference type="ARBA" id="ARBA00023163"/>
    </source>
</evidence>
<accession>A0A9D1TL46</accession>
<dbReference type="PANTHER" id="PTHR42756:SF1">
    <property type="entry name" value="TRANSCRIPTIONAL REPRESSOR OF EMRAB OPERON"/>
    <property type="match status" value="1"/>
</dbReference>
<reference evidence="5" key="1">
    <citation type="journal article" date="2021" name="PeerJ">
        <title>Extensive microbial diversity within the chicken gut microbiome revealed by metagenomics and culture.</title>
        <authorList>
            <person name="Gilroy R."/>
            <person name="Ravi A."/>
            <person name="Getino M."/>
            <person name="Pursley I."/>
            <person name="Horton D.L."/>
            <person name="Alikhan N.F."/>
            <person name="Baker D."/>
            <person name="Gharbi K."/>
            <person name="Hall N."/>
            <person name="Watson M."/>
            <person name="Adriaenssens E.M."/>
            <person name="Foster-Nyarko E."/>
            <person name="Jarju S."/>
            <person name="Secka A."/>
            <person name="Antonio M."/>
            <person name="Oren A."/>
            <person name="Chaudhuri R.R."/>
            <person name="La Ragione R."/>
            <person name="Hildebrand F."/>
            <person name="Pallen M.J."/>
        </authorList>
    </citation>
    <scope>NUCLEOTIDE SEQUENCE</scope>
    <source>
        <strain evidence="5">5790</strain>
    </source>
</reference>
<name>A0A9D1TL46_9FIRM</name>
<evidence type="ECO:0000256" key="1">
    <source>
        <dbReference type="ARBA" id="ARBA00023015"/>
    </source>
</evidence>
<evidence type="ECO:0000256" key="2">
    <source>
        <dbReference type="ARBA" id="ARBA00023125"/>
    </source>
</evidence>
<evidence type="ECO:0000313" key="6">
    <source>
        <dbReference type="Proteomes" id="UP000824162"/>
    </source>
</evidence>
<dbReference type="PROSITE" id="PS50995">
    <property type="entry name" value="HTH_MARR_2"/>
    <property type="match status" value="1"/>
</dbReference>
<reference evidence="5" key="2">
    <citation type="submission" date="2021-04" db="EMBL/GenBank/DDBJ databases">
        <authorList>
            <person name="Gilroy R."/>
        </authorList>
    </citation>
    <scope>NUCLEOTIDE SEQUENCE</scope>
    <source>
        <strain evidence="5">5790</strain>
    </source>
</reference>
<dbReference type="SUPFAM" id="SSF46785">
    <property type="entry name" value="Winged helix' DNA-binding domain"/>
    <property type="match status" value="1"/>
</dbReference>
<protein>
    <submittedName>
        <fullName evidence="5">MarR family transcriptional regulator</fullName>
    </submittedName>
</protein>
<dbReference type="InterPro" id="IPR036388">
    <property type="entry name" value="WH-like_DNA-bd_sf"/>
</dbReference>
<feature type="domain" description="HTH marR-type" evidence="4">
    <location>
        <begin position="1"/>
        <end position="143"/>
    </location>
</feature>
<proteinExistence type="predicted"/>
<evidence type="ECO:0000313" key="5">
    <source>
        <dbReference type="EMBL" id="HIV85440.1"/>
    </source>
</evidence>
<dbReference type="InterPro" id="IPR000835">
    <property type="entry name" value="HTH_MarR-typ"/>
</dbReference>
<dbReference type="PANTHER" id="PTHR42756">
    <property type="entry name" value="TRANSCRIPTIONAL REGULATOR, MARR"/>
    <property type="match status" value="1"/>
</dbReference>
<organism evidence="5 6">
    <name type="scientific">Candidatus Monoglobus merdigallinarum</name>
    <dbReference type="NCBI Taxonomy" id="2838698"/>
    <lineage>
        <taxon>Bacteria</taxon>
        <taxon>Bacillati</taxon>
        <taxon>Bacillota</taxon>
        <taxon>Clostridia</taxon>
        <taxon>Monoglobales</taxon>
        <taxon>Monoglobaceae</taxon>
        <taxon>Monoglobus</taxon>
    </lineage>
</organism>
<dbReference type="Pfam" id="PF01047">
    <property type="entry name" value="MarR"/>
    <property type="match status" value="1"/>
</dbReference>
<dbReference type="AlphaFoldDB" id="A0A9D1TL46"/>
<dbReference type="Gene3D" id="1.10.10.10">
    <property type="entry name" value="Winged helix-like DNA-binding domain superfamily/Winged helix DNA-binding domain"/>
    <property type="match status" value="1"/>
</dbReference>
<keyword evidence="1" id="KW-0805">Transcription regulation</keyword>
<dbReference type="GO" id="GO:0003700">
    <property type="term" value="F:DNA-binding transcription factor activity"/>
    <property type="evidence" value="ECO:0007669"/>
    <property type="project" value="InterPro"/>
</dbReference>